<name>A0AAV1ECF8_OLDCO</name>
<protein>
    <submittedName>
        <fullName evidence="1">OLC1v1018804C1</fullName>
    </submittedName>
</protein>
<evidence type="ECO:0000313" key="2">
    <source>
        <dbReference type="Proteomes" id="UP001161247"/>
    </source>
</evidence>
<accession>A0AAV1ECF8</accession>
<reference evidence="1" key="1">
    <citation type="submission" date="2023-03" db="EMBL/GenBank/DDBJ databases">
        <authorList>
            <person name="Julca I."/>
        </authorList>
    </citation>
    <scope>NUCLEOTIDE SEQUENCE</scope>
</reference>
<evidence type="ECO:0000313" key="1">
    <source>
        <dbReference type="EMBL" id="CAI9117412.1"/>
    </source>
</evidence>
<dbReference type="Proteomes" id="UP001161247">
    <property type="component" value="Chromosome 9"/>
</dbReference>
<organism evidence="1 2">
    <name type="scientific">Oldenlandia corymbosa var. corymbosa</name>
    <dbReference type="NCBI Taxonomy" id="529605"/>
    <lineage>
        <taxon>Eukaryota</taxon>
        <taxon>Viridiplantae</taxon>
        <taxon>Streptophyta</taxon>
        <taxon>Embryophyta</taxon>
        <taxon>Tracheophyta</taxon>
        <taxon>Spermatophyta</taxon>
        <taxon>Magnoliopsida</taxon>
        <taxon>eudicotyledons</taxon>
        <taxon>Gunneridae</taxon>
        <taxon>Pentapetalae</taxon>
        <taxon>asterids</taxon>
        <taxon>lamiids</taxon>
        <taxon>Gentianales</taxon>
        <taxon>Rubiaceae</taxon>
        <taxon>Rubioideae</taxon>
        <taxon>Spermacoceae</taxon>
        <taxon>Hedyotis-Oldenlandia complex</taxon>
        <taxon>Oldenlandia</taxon>
    </lineage>
</organism>
<gene>
    <name evidence="1" type="ORF">OLC1_LOCUS23476</name>
</gene>
<dbReference type="AlphaFoldDB" id="A0AAV1ECF8"/>
<keyword evidence="2" id="KW-1185">Reference proteome</keyword>
<proteinExistence type="predicted"/>
<sequence length="140" mass="15417">MTGSNCTLYNVTNKTLFNVRFHDAYNGADYTILAGESRNFEVWLPLVTEPPSTLHVLTPSGGRRLLANLCGKSDGDQLITVADSTHSVAFPTHISTPLVSSKGSLTIEPIDHPKYRIYCYRHHPVESDDLMAISTAIQVD</sequence>
<dbReference type="EMBL" id="OX459126">
    <property type="protein sequence ID" value="CAI9117412.1"/>
    <property type="molecule type" value="Genomic_DNA"/>
</dbReference>